<evidence type="ECO:0000313" key="3">
    <source>
        <dbReference type="Proteomes" id="UP000214880"/>
    </source>
</evidence>
<feature type="compositionally biased region" description="Acidic residues" evidence="1">
    <location>
        <begin position="26"/>
        <end position="36"/>
    </location>
</feature>
<sequence>MRLRRNKRRTEEVTPGPIFESTESLDGTDVDPEQTQDNEVKLAKPEKSVQSPLRFIRRVLDNPNFSFQLMVIILTLASENVQMDRRIDGMTSTVDRVRSIAEVINSTMNSVKVAAEAPKTIRRLLE</sequence>
<gene>
    <name evidence="2" type="ORF">SAMN04488502_10175</name>
</gene>
<dbReference type="Proteomes" id="UP000214880">
    <property type="component" value="Unassembled WGS sequence"/>
</dbReference>
<keyword evidence="3" id="KW-1185">Reference proteome</keyword>
<dbReference type="EMBL" id="FNHB01000001">
    <property type="protein sequence ID" value="SDL50561.1"/>
    <property type="molecule type" value="Genomic_DNA"/>
</dbReference>
<protein>
    <submittedName>
        <fullName evidence="2">Uncharacterized protein</fullName>
    </submittedName>
</protein>
<accession>A0A1G9KLF5</accession>
<reference evidence="2 3" key="1">
    <citation type="submission" date="2016-10" db="EMBL/GenBank/DDBJ databases">
        <authorList>
            <person name="de Groot N.N."/>
        </authorList>
    </citation>
    <scope>NUCLEOTIDE SEQUENCE [LARGE SCALE GENOMIC DNA]</scope>
    <source>
        <strain evidence="2 3">DSM 1736</strain>
    </source>
</reference>
<dbReference type="AlphaFoldDB" id="A0A1G9KLF5"/>
<dbReference type="STRING" id="146817.SAMN04488502_10175"/>
<dbReference type="OrthoDB" id="1682327at2"/>
<evidence type="ECO:0000313" key="2">
    <source>
        <dbReference type="EMBL" id="SDL50561.1"/>
    </source>
</evidence>
<name>A0A1G9KLF5_9FIRM</name>
<organism evidence="2 3">
    <name type="scientific">Dendrosporobacter quercicolus</name>
    <dbReference type="NCBI Taxonomy" id="146817"/>
    <lineage>
        <taxon>Bacteria</taxon>
        <taxon>Bacillati</taxon>
        <taxon>Bacillota</taxon>
        <taxon>Negativicutes</taxon>
        <taxon>Selenomonadales</taxon>
        <taxon>Sporomusaceae</taxon>
        <taxon>Dendrosporobacter</taxon>
    </lineage>
</organism>
<feature type="region of interest" description="Disordered" evidence="1">
    <location>
        <begin position="1"/>
        <end position="40"/>
    </location>
</feature>
<evidence type="ECO:0000256" key="1">
    <source>
        <dbReference type="SAM" id="MobiDB-lite"/>
    </source>
</evidence>
<proteinExistence type="predicted"/>
<dbReference type="RefSeq" id="WP_092067167.1">
    <property type="nucleotide sequence ID" value="NZ_FNHB01000001.1"/>
</dbReference>